<reference evidence="1 2" key="1">
    <citation type="submission" date="2018-06" db="EMBL/GenBank/DDBJ databases">
        <title>The Genome of Cuscuta australis (Dodder) Provides Insight into the Evolution of Plant Parasitism.</title>
        <authorList>
            <person name="Liu H."/>
        </authorList>
    </citation>
    <scope>NUCLEOTIDE SEQUENCE [LARGE SCALE GENOMIC DNA]</scope>
    <source>
        <strain evidence="2">cv. Yunnan</strain>
        <tissue evidence="1">Vines</tissue>
    </source>
</reference>
<sequence>MSCIICWAGLDWKLCGGRTSRGNVIACHAVGPRHFCFSIISSERFGVVVSEGMDKIHYMAFLFSLIPKFFFNLGCPQTV</sequence>
<evidence type="ECO:0000313" key="1">
    <source>
        <dbReference type="EMBL" id="RAL50752.1"/>
    </source>
</evidence>
<accession>A0A328DYH5</accession>
<evidence type="ECO:0000313" key="2">
    <source>
        <dbReference type="Proteomes" id="UP000249390"/>
    </source>
</evidence>
<comment type="caution">
    <text evidence="1">The sequence shown here is derived from an EMBL/GenBank/DDBJ whole genome shotgun (WGS) entry which is preliminary data.</text>
</comment>
<dbReference type="EMBL" id="NQVE01000056">
    <property type="protein sequence ID" value="RAL50752.1"/>
    <property type="molecule type" value="Genomic_DNA"/>
</dbReference>
<protein>
    <submittedName>
        <fullName evidence="1">Uncharacterized protein</fullName>
    </submittedName>
</protein>
<dbReference type="Proteomes" id="UP000249390">
    <property type="component" value="Unassembled WGS sequence"/>
</dbReference>
<organism evidence="1 2">
    <name type="scientific">Cuscuta australis</name>
    <dbReference type="NCBI Taxonomy" id="267555"/>
    <lineage>
        <taxon>Eukaryota</taxon>
        <taxon>Viridiplantae</taxon>
        <taxon>Streptophyta</taxon>
        <taxon>Embryophyta</taxon>
        <taxon>Tracheophyta</taxon>
        <taxon>Spermatophyta</taxon>
        <taxon>Magnoliopsida</taxon>
        <taxon>eudicotyledons</taxon>
        <taxon>Gunneridae</taxon>
        <taxon>Pentapetalae</taxon>
        <taxon>asterids</taxon>
        <taxon>lamiids</taxon>
        <taxon>Solanales</taxon>
        <taxon>Convolvulaceae</taxon>
        <taxon>Cuscuteae</taxon>
        <taxon>Cuscuta</taxon>
        <taxon>Cuscuta subgen. Grammica</taxon>
        <taxon>Cuscuta sect. Cleistogrammica</taxon>
    </lineage>
</organism>
<proteinExistence type="predicted"/>
<keyword evidence="2" id="KW-1185">Reference proteome</keyword>
<dbReference type="AlphaFoldDB" id="A0A328DYH5"/>
<name>A0A328DYH5_9ASTE</name>
<gene>
    <name evidence="1" type="ORF">DM860_015899</name>
</gene>